<evidence type="ECO:0000256" key="2">
    <source>
        <dbReference type="ARBA" id="ARBA00011015"/>
    </source>
</evidence>
<protein>
    <submittedName>
        <fullName evidence="5">Mitotic-spindle organizing protein</fullName>
    </submittedName>
</protein>
<keyword evidence="4" id="KW-0206">Cytoskeleton</keyword>
<name>A0A5B8MHC0_9CHLO</name>
<accession>A0A5B8MHC0</accession>
<sequence>MRTTTTTTTGEPKARDDVVDVAYELSQVLDTGLDKETLSILMALCENGVNPEALALVVKELKRESEDFRAQEFVS</sequence>
<comment type="subcellular location">
    <subcellularLocation>
        <location evidence="1">Cytoplasm</location>
        <location evidence="1">Cytoskeleton</location>
        <location evidence="1">Microtubule organizing center</location>
    </subcellularLocation>
</comment>
<gene>
    <name evidence="5" type="ORF">A3770_03p20020</name>
</gene>
<dbReference type="Proteomes" id="UP000316726">
    <property type="component" value="Chromosome 3"/>
</dbReference>
<dbReference type="EMBL" id="CP031036">
    <property type="protein sequence ID" value="QDZ19484.1"/>
    <property type="molecule type" value="Genomic_DNA"/>
</dbReference>
<dbReference type="PANTHER" id="PTHR28520:SF2">
    <property type="entry name" value="MITOTIC-SPINDLE ORGANIZING PROTEIN 1"/>
    <property type="match status" value="1"/>
</dbReference>
<dbReference type="STRING" id="1764295.A0A5B8MHC0"/>
<comment type="similarity">
    <text evidence="2">Belongs to the MOZART1 family.</text>
</comment>
<dbReference type="GO" id="GO:0000931">
    <property type="term" value="C:gamma-tubulin ring complex"/>
    <property type="evidence" value="ECO:0007669"/>
    <property type="project" value="InterPro"/>
</dbReference>
<proteinExistence type="inferred from homology"/>
<dbReference type="InterPro" id="IPR022214">
    <property type="entry name" value="MZT1"/>
</dbReference>
<dbReference type="OrthoDB" id="48571at2759"/>
<dbReference type="Pfam" id="PF12554">
    <property type="entry name" value="MOZART1"/>
    <property type="match status" value="1"/>
</dbReference>
<dbReference type="PANTHER" id="PTHR28520">
    <property type="entry name" value="MITOTIC-SPINDLE ORGANIZING PROTEIN 1"/>
    <property type="match status" value="1"/>
</dbReference>
<evidence type="ECO:0000313" key="5">
    <source>
        <dbReference type="EMBL" id="QDZ19484.1"/>
    </source>
</evidence>
<evidence type="ECO:0000256" key="1">
    <source>
        <dbReference type="ARBA" id="ARBA00004267"/>
    </source>
</evidence>
<dbReference type="AlphaFoldDB" id="A0A5B8MHC0"/>
<dbReference type="GO" id="GO:0033566">
    <property type="term" value="P:gamma-tubulin complex localization"/>
    <property type="evidence" value="ECO:0007669"/>
    <property type="project" value="InterPro"/>
</dbReference>
<dbReference type="GO" id="GO:0090307">
    <property type="term" value="P:mitotic spindle assembly"/>
    <property type="evidence" value="ECO:0007669"/>
    <property type="project" value="TreeGrafter"/>
</dbReference>
<evidence type="ECO:0000256" key="3">
    <source>
        <dbReference type="ARBA" id="ARBA00022490"/>
    </source>
</evidence>
<dbReference type="GO" id="GO:0051415">
    <property type="term" value="P:microtubule nucleation by interphase microtubule organizing center"/>
    <property type="evidence" value="ECO:0007669"/>
    <property type="project" value="TreeGrafter"/>
</dbReference>
<evidence type="ECO:0000313" key="6">
    <source>
        <dbReference type="Proteomes" id="UP000316726"/>
    </source>
</evidence>
<keyword evidence="3" id="KW-0963">Cytoplasm</keyword>
<keyword evidence="6" id="KW-1185">Reference proteome</keyword>
<dbReference type="GO" id="GO:0031021">
    <property type="term" value="C:interphase microtubule organizing center"/>
    <property type="evidence" value="ECO:0007669"/>
    <property type="project" value="TreeGrafter"/>
</dbReference>
<reference evidence="5 6" key="1">
    <citation type="submission" date="2018-07" db="EMBL/GenBank/DDBJ databases">
        <title>The complete nuclear genome of the prasinophyte Chloropicon primus (CCMP1205).</title>
        <authorList>
            <person name="Pombert J.-F."/>
            <person name="Otis C."/>
            <person name="Turmel M."/>
            <person name="Lemieux C."/>
        </authorList>
    </citation>
    <scope>NUCLEOTIDE SEQUENCE [LARGE SCALE GENOMIC DNA]</scope>
    <source>
        <strain evidence="5 6">CCMP1205</strain>
    </source>
</reference>
<dbReference type="GO" id="GO:0005819">
    <property type="term" value="C:spindle"/>
    <property type="evidence" value="ECO:0007669"/>
    <property type="project" value="TreeGrafter"/>
</dbReference>
<evidence type="ECO:0000256" key="4">
    <source>
        <dbReference type="ARBA" id="ARBA00023212"/>
    </source>
</evidence>
<organism evidence="5 6">
    <name type="scientific">Chloropicon primus</name>
    <dbReference type="NCBI Taxonomy" id="1764295"/>
    <lineage>
        <taxon>Eukaryota</taxon>
        <taxon>Viridiplantae</taxon>
        <taxon>Chlorophyta</taxon>
        <taxon>Chloropicophyceae</taxon>
        <taxon>Chloropicales</taxon>
        <taxon>Chloropicaceae</taxon>
        <taxon>Chloropicon</taxon>
    </lineage>
</organism>